<dbReference type="GO" id="GO:0016020">
    <property type="term" value="C:membrane"/>
    <property type="evidence" value="ECO:0007669"/>
    <property type="project" value="UniProtKB-SubCell"/>
</dbReference>
<dbReference type="RefSeq" id="WP_072901685.1">
    <property type="nucleotide sequence ID" value="NZ_FQXB01000004.1"/>
</dbReference>
<dbReference type="OrthoDB" id="9768183at2"/>
<keyword evidence="3 10" id="KW-0812">Transmembrane</keyword>
<evidence type="ECO:0000256" key="11">
    <source>
        <dbReference type="SAM" id="SignalP"/>
    </source>
</evidence>
<dbReference type="SMART" id="SM00062">
    <property type="entry name" value="PBPb"/>
    <property type="match status" value="1"/>
</dbReference>
<evidence type="ECO:0000256" key="7">
    <source>
        <dbReference type="ARBA" id="ARBA00023170"/>
    </source>
</evidence>
<gene>
    <name evidence="14" type="ORF">SAMN05444003_2567</name>
</gene>
<reference evidence="14 15" key="1">
    <citation type="submission" date="2016-11" db="EMBL/GenBank/DDBJ databases">
        <authorList>
            <person name="Jaros S."/>
            <person name="Januszkiewicz K."/>
            <person name="Wedrychowicz H."/>
        </authorList>
    </citation>
    <scope>NUCLEOTIDE SEQUENCE [LARGE SCALE GENOMIC DNA]</scope>
    <source>
        <strain evidence="14 15">DSM 28715</strain>
    </source>
</reference>
<keyword evidence="6 10" id="KW-0472">Membrane</keyword>
<dbReference type="Gene3D" id="1.10.287.70">
    <property type="match status" value="1"/>
</dbReference>
<dbReference type="InterPro" id="IPR015683">
    <property type="entry name" value="Ionotropic_Glu_rcpt"/>
</dbReference>
<dbReference type="Pfam" id="PF00497">
    <property type="entry name" value="SBP_bac_3"/>
    <property type="match status" value="1"/>
</dbReference>
<keyword evidence="11" id="KW-0732">Signal</keyword>
<proteinExistence type="predicted"/>
<keyword evidence="2" id="KW-0813">Transport</keyword>
<dbReference type="Gene3D" id="3.40.190.10">
    <property type="entry name" value="Periplasmic binding protein-like II"/>
    <property type="match status" value="2"/>
</dbReference>
<dbReference type="SMART" id="SM00079">
    <property type="entry name" value="PBPe"/>
    <property type="match status" value="1"/>
</dbReference>
<feature type="transmembrane region" description="Helical" evidence="10">
    <location>
        <begin position="198"/>
        <end position="222"/>
    </location>
</feature>
<feature type="signal peptide" evidence="11">
    <location>
        <begin position="1"/>
        <end position="22"/>
    </location>
</feature>
<sequence>MTRLVCWVFSAALIVVASVAQAQDLRVATVEREPFSMMSEGGFEGFSIDLMNRVTEDLGLSVEYILYDSFSGMLDAVETEDVDAAIANISITADRETRMDFSQPMFDSGIQVMVQSEQGMSPSVFTALFTKQIGIAVLSALALLFGGGMLMWVFERKAQPYFDRPLKDAPFPAFWWALNLVVNGGFEERMPQSRAGRFFAVGLVISSLFIVSIFVAQITAALTINAISENIQDLNDLDGRRIGTIEGSTSASFLDVRDLSHIGFADTEALFQEYEAGGIDAVVFDSPILAYYVAERSGGDARLLDRVYRAENYGIAFPTDSELRERVDRVLLGLREQGVFDELTTKWFGTAYSGR</sequence>
<dbReference type="SUPFAM" id="SSF81324">
    <property type="entry name" value="Voltage-gated potassium channels"/>
    <property type="match status" value="1"/>
</dbReference>
<evidence type="ECO:0000256" key="9">
    <source>
        <dbReference type="ARBA" id="ARBA00023303"/>
    </source>
</evidence>
<evidence type="ECO:0000256" key="6">
    <source>
        <dbReference type="ARBA" id="ARBA00023136"/>
    </source>
</evidence>
<evidence type="ECO:0000256" key="2">
    <source>
        <dbReference type="ARBA" id="ARBA00022448"/>
    </source>
</evidence>
<keyword evidence="15" id="KW-1185">Reference proteome</keyword>
<dbReference type="Pfam" id="PF00060">
    <property type="entry name" value="Lig_chan"/>
    <property type="match status" value="1"/>
</dbReference>
<protein>
    <submittedName>
        <fullName evidence="14">Amino acid ABC transporter substrate-binding protein, PAAT family</fullName>
    </submittedName>
</protein>
<keyword evidence="4 10" id="KW-1133">Transmembrane helix</keyword>
<dbReference type="EMBL" id="FQXB01000004">
    <property type="protein sequence ID" value="SHH25184.1"/>
    <property type="molecule type" value="Genomic_DNA"/>
</dbReference>
<keyword evidence="5" id="KW-0406">Ion transport</keyword>
<name>A0A1M5RFY8_9RHOB</name>
<dbReference type="PANTHER" id="PTHR18966">
    <property type="entry name" value="IONOTROPIC GLUTAMATE RECEPTOR"/>
    <property type="match status" value="1"/>
</dbReference>
<evidence type="ECO:0000256" key="3">
    <source>
        <dbReference type="ARBA" id="ARBA00022692"/>
    </source>
</evidence>
<evidence type="ECO:0000313" key="14">
    <source>
        <dbReference type="EMBL" id="SHH25184.1"/>
    </source>
</evidence>
<evidence type="ECO:0000256" key="8">
    <source>
        <dbReference type="ARBA" id="ARBA00023180"/>
    </source>
</evidence>
<keyword evidence="8" id="KW-0325">Glycoprotein</keyword>
<comment type="subcellular location">
    <subcellularLocation>
        <location evidence="1">Membrane</location>
        <topology evidence="1">Multi-pass membrane protein</topology>
    </subcellularLocation>
</comment>
<dbReference type="GO" id="GO:0015276">
    <property type="term" value="F:ligand-gated monoatomic ion channel activity"/>
    <property type="evidence" value="ECO:0007669"/>
    <property type="project" value="InterPro"/>
</dbReference>
<evidence type="ECO:0000256" key="4">
    <source>
        <dbReference type="ARBA" id="ARBA00022989"/>
    </source>
</evidence>
<feature type="domain" description="Ionotropic glutamate receptor C-terminal" evidence="13">
    <location>
        <begin position="24"/>
        <end position="350"/>
    </location>
</feature>
<feature type="domain" description="Solute-binding protein family 3/N-terminal" evidence="12">
    <location>
        <begin position="24"/>
        <end position="351"/>
    </location>
</feature>
<feature type="chain" id="PRO_5009913456" evidence="11">
    <location>
        <begin position="23"/>
        <end position="355"/>
    </location>
</feature>
<dbReference type="SUPFAM" id="SSF53850">
    <property type="entry name" value="Periplasmic binding protein-like II"/>
    <property type="match status" value="1"/>
</dbReference>
<keyword evidence="7" id="KW-0675">Receptor</keyword>
<dbReference type="Proteomes" id="UP000184074">
    <property type="component" value="Unassembled WGS sequence"/>
</dbReference>
<dbReference type="STRING" id="1508389.SAMN05444003_2567"/>
<evidence type="ECO:0000259" key="12">
    <source>
        <dbReference type="SMART" id="SM00062"/>
    </source>
</evidence>
<dbReference type="AlphaFoldDB" id="A0A1M5RFY8"/>
<feature type="transmembrane region" description="Helical" evidence="10">
    <location>
        <begin position="133"/>
        <end position="154"/>
    </location>
</feature>
<evidence type="ECO:0000256" key="1">
    <source>
        <dbReference type="ARBA" id="ARBA00004141"/>
    </source>
</evidence>
<organism evidence="14 15">
    <name type="scientific">Cognatiyoonia sediminum</name>
    <dbReference type="NCBI Taxonomy" id="1508389"/>
    <lineage>
        <taxon>Bacteria</taxon>
        <taxon>Pseudomonadati</taxon>
        <taxon>Pseudomonadota</taxon>
        <taxon>Alphaproteobacteria</taxon>
        <taxon>Rhodobacterales</taxon>
        <taxon>Paracoccaceae</taxon>
        <taxon>Cognatiyoonia</taxon>
    </lineage>
</organism>
<evidence type="ECO:0000259" key="13">
    <source>
        <dbReference type="SMART" id="SM00079"/>
    </source>
</evidence>
<evidence type="ECO:0000256" key="5">
    <source>
        <dbReference type="ARBA" id="ARBA00023065"/>
    </source>
</evidence>
<evidence type="ECO:0000313" key="15">
    <source>
        <dbReference type="Proteomes" id="UP000184074"/>
    </source>
</evidence>
<dbReference type="InterPro" id="IPR001638">
    <property type="entry name" value="Solute-binding_3/MltF_N"/>
</dbReference>
<dbReference type="InterPro" id="IPR001320">
    <property type="entry name" value="Iontro_rcpt_C"/>
</dbReference>
<keyword evidence="9" id="KW-0407">Ion channel</keyword>
<accession>A0A1M5RFY8</accession>
<evidence type="ECO:0000256" key="10">
    <source>
        <dbReference type="SAM" id="Phobius"/>
    </source>
</evidence>